<keyword evidence="10" id="KW-1185">Reference proteome</keyword>
<dbReference type="PANTHER" id="PTHR30572">
    <property type="entry name" value="MEMBRANE COMPONENT OF TRANSPORTER-RELATED"/>
    <property type="match status" value="1"/>
</dbReference>
<dbReference type="InterPro" id="IPR050250">
    <property type="entry name" value="Macrolide_Exporter_MacB"/>
</dbReference>
<dbReference type="Pfam" id="PF02687">
    <property type="entry name" value="FtsX"/>
    <property type="match status" value="2"/>
</dbReference>
<feature type="transmembrane region" description="Helical" evidence="7">
    <location>
        <begin position="866"/>
        <end position="886"/>
    </location>
</feature>
<feature type="transmembrane region" description="Helical" evidence="7">
    <location>
        <begin position="780"/>
        <end position="804"/>
    </location>
</feature>
<feature type="transmembrane region" description="Helical" evidence="7">
    <location>
        <begin position="816"/>
        <end position="836"/>
    </location>
</feature>
<evidence type="ECO:0000313" key="10">
    <source>
        <dbReference type="Proteomes" id="UP000439752"/>
    </source>
</evidence>
<dbReference type="EMBL" id="CABWKQ010000027">
    <property type="protein sequence ID" value="VWX37664.1"/>
    <property type="molecule type" value="Genomic_DNA"/>
</dbReference>
<evidence type="ECO:0000256" key="3">
    <source>
        <dbReference type="ARBA" id="ARBA00022692"/>
    </source>
</evidence>
<evidence type="ECO:0000256" key="2">
    <source>
        <dbReference type="ARBA" id="ARBA00022475"/>
    </source>
</evidence>
<dbReference type="Proteomes" id="UP000439752">
    <property type="component" value="Unassembled WGS sequence"/>
</dbReference>
<comment type="subcellular location">
    <subcellularLocation>
        <location evidence="1">Cell membrane</location>
        <topology evidence="1">Multi-pass membrane protein</topology>
    </subcellularLocation>
</comment>
<feature type="transmembrane region" description="Helical" evidence="7">
    <location>
        <begin position="590"/>
        <end position="610"/>
    </location>
</feature>
<protein>
    <submittedName>
        <fullName evidence="9">ABC transporter permease</fullName>
    </submittedName>
</protein>
<evidence type="ECO:0000256" key="5">
    <source>
        <dbReference type="ARBA" id="ARBA00023136"/>
    </source>
</evidence>
<gene>
    <name evidence="9" type="ORF">EXIGUO9Y_330088</name>
</gene>
<keyword evidence="3 7" id="KW-0812">Transmembrane</keyword>
<dbReference type="GO" id="GO:0005886">
    <property type="term" value="C:plasma membrane"/>
    <property type="evidence" value="ECO:0007669"/>
    <property type="project" value="UniProtKB-SubCell"/>
</dbReference>
<accession>A0A653IFV0</accession>
<evidence type="ECO:0000259" key="8">
    <source>
        <dbReference type="Pfam" id="PF02687"/>
    </source>
</evidence>
<dbReference type="GO" id="GO:0022857">
    <property type="term" value="F:transmembrane transporter activity"/>
    <property type="evidence" value="ECO:0007669"/>
    <property type="project" value="TreeGrafter"/>
</dbReference>
<organism evidence="9 10">
    <name type="scientific">Exiguobacterium oxidotolerans</name>
    <dbReference type="NCBI Taxonomy" id="223958"/>
    <lineage>
        <taxon>Bacteria</taxon>
        <taxon>Bacillati</taxon>
        <taxon>Bacillota</taxon>
        <taxon>Bacilli</taxon>
        <taxon>Bacillales</taxon>
        <taxon>Bacillales Family XII. Incertae Sedis</taxon>
        <taxon>Exiguobacterium</taxon>
    </lineage>
</organism>
<sequence length="1076" mass="119631">MMSFIWNSWWRNKERFILLLVGVLIVSTGLSYLIGTTQANNGTVVDELQKRWNSSYDIVVRPPGSRSVTEDLHLLEPNYMSGLDGGITMKQYQTIKDITDVEVAAPIAMIGNNSTGSSVGTHTFDDPGVYKLTITDYQNTGLQVDKSTTVRYLAAGWDASGDTKQSGVSPVGLGKQPLDEYGSDTMIAGIDPEAEARLVGLDQATKKSDHSRYFTDEDVVTALENVDMIPVLMNERDYIDASRTYKYEKLDLPLIDDSMVPTIQEVTKNGGKTYLDKLPTVDEKPQTYKITTAQVQKQFIHDILNNSLPEKYSGYSEWLILKPSPITYQSVKSPYPSRWPFTYQVEPKLINPDSLLAKRSMYRAAREFGTSSDDWPRINPYYIGVFDPKKLNLSKDPLTELPMETYFPAKAQWVMDKNETPVNPPRDVKPTNDPYDFMTKPPSMLTTLNAAFKIRGKKAISVIRVNVKGIDTMNEQSEKKLQAVAQEIEDKTGLITDVTLGSSPQLALTYLPGLKDQPALGWVQQPWIKLGSSMAIFQEAKVGMSGVIASVILVALVYVFSSNIILLYARKKEFAILLAIGWRPRQLSKMLFLEATLLGSLVALIAWTILGTFWLTTDHPIALARIVLIGLAGLLIYWGGTFVPMLLIRKIQPYESIQAGEVSRGRRFVRSQSVLGMSVNQLVTYWQRTLLSLVAIALPTSLFIFFLFVTFRLKGVLYASWLGEFVALEVGMMHYVAMGVALLIAILTTTEIMWQNVNERKSQLAVLKATGWRDGMIRQLVLLEGVMTGLFAGLIGLAVSLGLIYKMYNQFPTAELGFLSLTLLIPITTGIIGALLPAYRAVKITPNAAIGSVAVNAKATERRFKVALGTVGTALVAGVAGLFFFATTSEVEQPAAEPTTQTTETTTGTKLADLTAKKSTAKQPSKQETAKIEKLMNQGLLKTYPGDPKLKDATFRVGKLLDRPPAELKLTQQAGKRYITLPLFLHDPDITEDVLGSYSQYKPDRFTLQDGNGHVYETVDYVNRNEKAWKNSYQYFAPYKSRVDLVYEVPETENVFVMFASSDAFAKPTTVKIELN</sequence>
<feature type="transmembrane region" description="Helical" evidence="7">
    <location>
        <begin position="622"/>
        <end position="648"/>
    </location>
</feature>
<dbReference type="InterPro" id="IPR003838">
    <property type="entry name" value="ABC3_permease_C"/>
</dbReference>
<dbReference type="AlphaFoldDB" id="A0A653IFV0"/>
<keyword evidence="5 7" id="KW-0472">Membrane</keyword>
<reference evidence="9 10" key="1">
    <citation type="submission" date="2019-10" db="EMBL/GenBank/DDBJ databases">
        <authorList>
            <person name="Karimi E."/>
        </authorList>
    </citation>
    <scope>NUCLEOTIDE SEQUENCE [LARGE SCALE GENOMIC DNA]</scope>
    <source>
        <strain evidence="9">Exiguobacterium sp. 9Y</strain>
    </source>
</reference>
<evidence type="ECO:0000256" key="6">
    <source>
        <dbReference type="ARBA" id="ARBA00038076"/>
    </source>
</evidence>
<feature type="domain" description="ABC3 transporter permease C-terminal" evidence="8">
    <location>
        <begin position="736"/>
        <end position="846"/>
    </location>
</feature>
<evidence type="ECO:0000256" key="1">
    <source>
        <dbReference type="ARBA" id="ARBA00004651"/>
    </source>
</evidence>
<comment type="similarity">
    <text evidence="6">Belongs to the ABC-4 integral membrane protein family.</text>
</comment>
<proteinExistence type="inferred from homology"/>
<keyword evidence="2" id="KW-1003">Cell membrane</keyword>
<name>A0A653IFV0_9BACL</name>
<feature type="transmembrane region" description="Helical" evidence="7">
    <location>
        <begin position="733"/>
        <end position="754"/>
    </location>
</feature>
<evidence type="ECO:0000313" key="9">
    <source>
        <dbReference type="EMBL" id="VWX37664.1"/>
    </source>
</evidence>
<feature type="domain" description="ABC3 transporter permease C-terminal" evidence="8">
    <location>
        <begin position="547"/>
        <end position="653"/>
    </location>
</feature>
<evidence type="ECO:0000256" key="4">
    <source>
        <dbReference type="ARBA" id="ARBA00022989"/>
    </source>
</evidence>
<evidence type="ECO:0000256" key="7">
    <source>
        <dbReference type="SAM" id="Phobius"/>
    </source>
</evidence>
<dbReference type="PANTHER" id="PTHR30572:SF4">
    <property type="entry name" value="ABC TRANSPORTER PERMEASE YTRF"/>
    <property type="match status" value="1"/>
</dbReference>
<feature type="transmembrane region" description="Helical" evidence="7">
    <location>
        <begin position="547"/>
        <end position="569"/>
    </location>
</feature>
<keyword evidence="4 7" id="KW-1133">Transmembrane helix</keyword>
<feature type="transmembrane region" description="Helical" evidence="7">
    <location>
        <begin position="690"/>
        <end position="713"/>
    </location>
</feature>